<gene>
    <name evidence="1" type="ORF">M5X16_15905</name>
    <name evidence="2" type="ORF">PC41400_01215</name>
</gene>
<name>A0A410WPQ5_9BACL</name>
<dbReference type="EMBL" id="JAMDMJ010000018">
    <property type="protein sequence ID" value="MCY9597245.1"/>
    <property type="molecule type" value="Genomic_DNA"/>
</dbReference>
<evidence type="ECO:0000313" key="2">
    <source>
        <dbReference type="EMBL" id="QAV16388.1"/>
    </source>
</evidence>
<keyword evidence="4" id="KW-1185">Reference proteome</keyword>
<dbReference type="AlphaFoldDB" id="A0A410WPQ5"/>
<protein>
    <submittedName>
        <fullName evidence="2">Uncharacterized protein</fullName>
    </submittedName>
</protein>
<evidence type="ECO:0000313" key="1">
    <source>
        <dbReference type="EMBL" id="MCY9597245.1"/>
    </source>
</evidence>
<evidence type="ECO:0000313" key="4">
    <source>
        <dbReference type="Proteomes" id="UP001527202"/>
    </source>
</evidence>
<sequence>MVSSRIEPKGTANSRSDYRHQGNWALECGFWHNGEKALCKARIFLKPYPASSIENCPVQPFSTKKTGRGNVRLFKEHGTFWVLFNRNLIKDSLFFFFVKRRISGSAMYS</sequence>
<dbReference type="KEGG" id="pchi:PC41400_01215"/>
<dbReference type="Proteomes" id="UP000288943">
    <property type="component" value="Chromosome"/>
</dbReference>
<evidence type="ECO:0000313" key="3">
    <source>
        <dbReference type="Proteomes" id="UP000288943"/>
    </source>
</evidence>
<reference evidence="2 3" key="1">
    <citation type="submission" date="2018-01" db="EMBL/GenBank/DDBJ databases">
        <title>The whole genome sequencing and assembly of Paenibacillus chitinolyticus KCCM 41400 strain.</title>
        <authorList>
            <person name="Kim J.-Y."/>
            <person name="Park M.-K."/>
            <person name="Lee Y.-J."/>
            <person name="Yi H."/>
            <person name="Bahn Y.-S."/>
            <person name="Kim J.F."/>
            <person name="Lee D.-W."/>
        </authorList>
    </citation>
    <scope>NUCLEOTIDE SEQUENCE [LARGE SCALE GENOMIC DNA]</scope>
    <source>
        <strain evidence="2 3">KCCM 41400</strain>
    </source>
</reference>
<dbReference type="EMBL" id="CP026520">
    <property type="protein sequence ID" value="QAV16388.1"/>
    <property type="molecule type" value="Genomic_DNA"/>
</dbReference>
<reference evidence="1 4" key="2">
    <citation type="submission" date="2022-05" db="EMBL/GenBank/DDBJ databases">
        <title>Genome Sequencing of Bee-Associated Microbes.</title>
        <authorList>
            <person name="Dunlap C."/>
        </authorList>
    </citation>
    <scope>NUCLEOTIDE SEQUENCE [LARGE SCALE GENOMIC DNA]</scope>
    <source>
        <strain evidence="1 4">NRRL B-23120</strain>
    </source>
</reference>
<accession>A0A410WPQ5</accession>
<organism evidence="2 3">
    <name type="scientific">Paenibacillus chitinolyticus</name>
    <dbReference type="NCBI Taxonomy" id="79263"/>
    <lineage>
        <taxon>Bacteria</taxon>
        <taxon>Bacillati</taxon>
        <taxon>Bacillota</taxon>
        <taxon>Bacilli</taxon>
        <taxon>Bacillales</taxon>
        <taxon>Paenibacillaceae</taxon>
        <taxon>Paenibacillus</taxon>
    </lineage>
</organism>
<proteinExistence type="predicted"/>
<dbReference type="RefSeq" id="WP_042231572.1">
    <property type="nucleotide sequence ID" value="NZ_CP026520.1"/>
</dbReference>
<dbReference type="Proteomes" id="UP001527202">
    <property type="component" value="Unassembled WGS sequence"/>
</dbReference>
<dbReference type="GeneID" id="95373435"/>